<evidence type="ECO:0000313" key="4">
    <source>
        <dbReference type="Proteomes" id="UP000552644"/>
    </source>
</evidence>
<comment type="caution">
    <text evidence="3">The sequence shown here is derived from an EMBL/GenBank/DDBJ whole genome shotgun (WGS) entry which is preliminary data.</text>
</comment>
<keyword evidence="2" id="KW-1133">Transmembrane helix</keyword>
<reference evidence="3 4" key="1">
    <citation type="submission" date="2020-08" db="EMBL/GenBank/DDBJ databases">
        <title>Genomic Encyclopedia of Type Strains, Phase III (KMG-III): the genomes of soil and plant-associated and newly described type strains.</title>
        <authorList>
            <person name="Whitman W."/>
        </authorList>
    </citation>
    <scope>NUCLEOTIDE SEQUENCE [LARGE SCALE GENOMIC DNA]</scope>
    <source>
        <strain evidence="3 4">CECT 8840</strain>
    </source>
</reference>
<feature type="compositionally biased region" description="Low complexity" evidence="1">
    <location>
        <begin position="185"/>
        <end position="205"/>
    </location>
</feature>
<dbReference type="Proteomes" id="UP000552644">
    <property type="component" value="Unassembled WGS sequence"/>
</dbReference>
<feature type="compositionally biased region" description="Acidic residues" evidence="1">
    <location>
        <begin position="34"/>
        <end position="44"/>
    </location>
</feature>
<feature type="region of interest" description="Disordered" evidence="1">
    <location>
        <begin position="1"/>
        <end position="48"/>
    </location>
</feature>
<feature type="compositionally biased region" description="Low complexity" evidence="1">
    <location>
        <begin position="303"/>
        <end position="314"/>
    </location>
</feature>
<evidence type="ECO:0000313" key="3">
    <source>
        <dbReference type="EMBL" id="MBB4920976.1"/>
    </source>
</evidence>
<protein>
    <submittedName>
        <fullName evidence="3">Uncharacterized protein</fullName>
    </submittedName>
</protein>
<name>A0A7W7QWB1_9ACTN</name>
<dbReference type="AlphaFoldDB" id="A0A7W7QWB1"/>
<feature type="region of interest" description="Disordered" evidence="1">
    <location>
        <begin position="388"/>
        <end position="416"/>
    </location>
</feature>
<feature type="region of interest" description="Disordered" evidence="1">
    <location>
        <begin position="104"/>
        <end position="213"/>
    </location>
</feature>
<keyword evidence="2" id="KW-0472">Membrane</keyword>
<keyword evidence="2" id="KW-0812">Transmembrane</keyword>
<organism evidence="3 4">
    <name type="scientific">Streptosporangium saharense</name>
    <dbReference type="NCBI Taxonomy" id="1706840"/>
    <lineage>
        <taxon>Bacteria</taxon>
        <taxon>Bacillati</taxon>
        <taxon>Actinomycetota</taxon>
        <taxon>Actinomycetes</taxon>
        <taxon>Streptosporangiales</taxon>
        <taxon>Streptosporangiaceae</taxon>
        <taxon>Streptosporangium</taxon>
    </lineage>
</organism>
<dbReference type="RefSeq" id="WP_184725806.1">
    <property type="nucleotide sequence ID" value="NZ_JACHJP010000022.1"/>
</dbReference>
<evidence type="ECO:0000256" key="1">
    <source>
        <dbReference type="SAM" id="MobiDB-lite"/>
    </source>
</evidence>
<feature type="compositionally biased region" description="Gly residues" evidence="1">
    <location>
        <begin position="107"/>
        <end position="124"/>
    </location>
</feature>
<feature type="region of interest" description="Disordered" evidence="1">
    <location>
        <begin position="296"/>
        <end position="345"/>
    </location>
</feature>
<keyword evidence="4" id="KW-1185">Reference proteome</keyword>
<feature type="transmembrane region" description="Helical" evidence="2">
    <location>
        <begin position="69"/>
        <end position="93"/>
    </location>
</feature>
<gene>
    <name evidence="3" type="ORF">FHS44_008129</name>
</gene>
<evidence type="ECO:0000256" key="2">
    <source>
        <dbReference type="SAM" id="Phobius"/>
    </source>
</evidence>
<accession>A0A7W7QWB1</accession>
<feature type="compositionally biased region" description="Gly residues" evidence="1">
    <location>
        <begin position="140"/>
        <end position="184"/>
    </location>
</feature>
<proteinExistence type="predicted"/>
<feature type="compositionally biased region" description="Low complexity" evidence="1">
    <location>
        <begin position="397"/>
        <end position="411"/>
    </location>
</feature>
<dbReference type="EMBL" id="JACHJP010000022">
    <property type="protein sequence ID" value="MBB4920976.1"/>
    <property type="molecule type" value="Genomic_DNA"/>
</dbReference>
<sequence>MSVKDDVAQDAPAEARVVPVDEEVPAQVARPVDVPDEQDQDEEAPDRGVPAAQLAAGGLSGSAVVLGGLYQLAGLPGLIGGGVMAAGSVIAYARHRYARRRTAGLWDHGGSGRSRQGRSGGGTAGLRSEGRAFRSSRSGSSGGLGGLLSGRSGRSGGGGLGGLLGGGRSRSGGGSAGGGGGRAGAGRSSAPSSSSRTGKTSRASGQVGAVRRGATGALHAAQNAARGARKAAAWADQRTGGRAGRAYRAVGRAGRAAVRTVGRAGLAQARRAWAWADRKTGKRISALVARLVKRWRRRKTTESAEATTDTTTETTADEAAEGDKPADTTDEAEEESPGVVHGGEGDLPITATVTCPRCQAEHTITVAQVGDTHTVECPCGYRIRFTRHPTPAPPTTDTPITDTADQAAPTTHTRRSTTMGFPLADAAAELNSAAVHVPEPMLEILAQLDRLPEIPTQVAIAINTYGAKLHNTKPLDAGVIELIMQLRDSLGRSAQIAAEIGPLARRIHAPDLKRHHAPRVDEAAWDVSRH</sequence>